<dbReference type="eggNOG" id="COG2318">
    <property type="taxonomic scope" value="Bacteria"/>
</dbReference>
<dbReference type="InterPro" id="IPR024775">
    <property type="entry name" value="DinB-like"/>
</dbReference>
<evidence type="ECO:0000313" key="3">
    <source>
        <dbReference type="Proteomes" id="UP000011058"/>
    </source>
</evidence>
<evidence type="ECO:0000313" key="2">
    <source>
        <dbReference type="EMBL" id="CCG99324.1"/>
    </source>
</evidence>
<reference evidence="2 3" key="1">
    <citation type="journal article" date="2012" name="J. Bacteriol.">
        <title>Genome Sequence of Fibrella aestuarina BUZ 2T, a Filamentous Marine Bacterium.</title>
        <authorList>
            <person name="Filippini M."/>
            <person name="Qi W."/>
            <person name="Blom J."/>
            <person name="Goesmann A."/>
            <person name="Smits T.H."/>
            <person name="Bagheri H.C."/>
        </authorList>
    </citation>
    <scope>NUCLEOTIDE SEQUENCE [LARGE SCALE GENOMIC DNA]</scope>
    <source>
        <strain evidence="3">BUZ 2T</strain>
    </source>
</reference>
<gene>
    <name evidence="2" type="ORF">FAES_1314</name>
</gene>
<dbReference type="HOGENOM" id="CLU_105789_2_0_10"/>
<sequence>MPLSRPAAAEHSPYYGTYINLIPEGADPLVLLREQPTTLKALLAPLSDEQALFRYALGKWSIKEALVHIIDTERIFAYRALRIGRGDQTPLPGFDQNDYVPESGADARSLADIWAEYDAVRAATLTLLTSFPDAAFDRIGTASNGPMSVRALAYILPGHEANHIAVFRERYLPALVQ</sequence>
<dbReference type="AlphaFoldDB" id="I0K5C1"/>
<evidence type="ECO:0000259" key="1">
    <source>
        <dbReference type="Pfam" id="PF12867"/>
    </source>
</evidence>
<dbReference type="KEGG" id="fae:FAES_1314"/>
<proteinExistence type="predicted"/>
<dbReference type="RefSeq" id="WP_015330423.1">
    <property type="nucleotide sequence ID" value="NC_020054.1"/>
</dbReference>
<dbReference type="Gene3D" id="1.20.120.450">
    <property type="entry name" value="dinb family like domain"/>
    <property type="match status" value="1"/>
</dbReference>
<organism evidence="2 3">
    <name type="scientific">Fibrella aestuarina BUZ 2</name>
    <dbReference type="NCBI Taxonomy" id="1166018"/>
    <lineage>
        <taxon>Bacteria</taxon>
        <taxon>Pseudomonadati</taxon>
        <taxon>Bacteroidota</taxon>
        <taxon>Cytophagia</taxon>
        <taxon>Cytophagales</taxon>
        <taxon>Spirosomataceae</taxon>
        <taxon>Fibrella</taxon>
    </lineage>
</organism>
<dbReference type="STRING" id="1166018.FAES_1314"/>
<keyword evidence="3" id="KW-1185">Reference proteome</keyword>
<dbReference type="OrthoDB" id="9793216at2"/>
<feature type="domain" description="DinB-like" evidence="1">
    <location>
        <begin position="32"/>
        <end position="165"/>
    </location>
</feature>
<dbReference type="SUPFAM" id="SSF109854">
    <property type="entry name" value="DinB/YfiT-like putative metalloenzymes"/>
    <property type="match status" value="1"/>
</dbReference>
<dbReference type="InterPro" id="IPR034660">
    <property type="entry name" value="DinB/YfiT-like"/>
</dbReference>
<dbReference type="Proteomes" id="UP000011058">
    <property type="component" value="Chromosome"/>
</dbReference>
<name>I0K5C1_9BACT</name>
<dbReference type="PATRIC" id="fig|1166018.3.peg.3043"/>
<dbReference type="Pfam" id="PF12867">
    <property type="entry name" value="DinB_2"/>
    <property type="match status" value="1"/>
</dbReference>
<protein>
    <recommendedName>
        <fullName evidence="1">DinB-like domain-containing protein</fullName>
    </recommendedName>
</protein>
<dbReference type="EMBL" id="HE796683">
    <property type="protein sequence ID" value="CCG99324.1"/>
    <property type="molecule type" value="Genomic_DNA"/>
</dbReference>
<accession>I0K5C1</accession>